<reference evidence="1" key="1">
    <citation type="submission" date="2020-02" db="EMBL/GenBank/DDBJ databases">
        <authorList>
            <person name="Meier V. D."/>
        </authorList>
    </citation>
    <scope>NUCLEOTIDE SEQUENCE</scope>
    <source>
        <strain evidence="1">AVDCRST_MAG84</strain>
    </source>
</reference>
<sequence length="33" mass="3601">MPTNDIIPLLSNPKMLKSQTTPLADGQWGKAFS</sequence>
<protein>
    <submittedName>
        <fullName evidence="1">Uncharacterized protein</fullName>
    </submittedName>
</protein>
<feature type="non-terminal residue" evidence="1">
    <location>
        <position position="33"/>
    </location>
</feature>
<name>A0A6J4Q062_9CYAN</name>
<proteinExistence type="predicted"/>
<gene>
    <name evidence="1" type="ORF">AVDCRST_MAG84-7529</name>
</gene>
<organism evidence="1">
    <name type="scientific">uncultured Microcoleus sp</name>
    <dbReference type="NCBI Taxonomy" id="259945"/>
    <lineage>
        <taxon>Bacteria</taxon>
        <taxon>Bacillati</taxon>
        <taxon>Cyanobacteriota</taxon>
        <taxon>Cyanophyceae</taxon>
        <taxon>Oscillatoriophycideae</taxon>
        <taxon>Oscillatoriales</taxon>
        <taxon>Microcoleaceae</taxon>
        <taxon>Microcoleus</taxon>
        <taxon>environmental samples</taxon>
    </lineage>
</organism>
<dbReference type="EMBL" id="CADCTZ010001859">
    <property type="protein sequence ID" value="CAA9426623.1"/>
    <property type="molecule type" value="Genomic_DNA"/>
</dbReference>
<accession>A0A6J4Q062</accession>
<evidence type="ECO:0000313" key="1">
    <source>
        <dbReference type="EMBL" id="CAA9426623.1"/>
    </source>
</evidence>
<dbReference type="AlphaFoldDB" id="A0A6J4Q062"/>